<comment type="caution">
    <text evidence="1">The sequence shown here is derived from an EMBL/GenBank/DDBJ whole genome shotgun (WGS) entry which is preliminary data.</text>
</comment>
<evidence type="ECO:0000313" key="1">
    <source>
        <dbReference type="EMBL" id="NVN50292.1"/>
    </source>
</evidence>
<gene>
    <name evidence="1" type="ORF">HLY00_1459</name>
</gene>
<accession>A0A850PJ89</accession>
<dbReference type="EMBL" id="JABFYL010000023">
    <property type="protein sequence ID" value="NVN50292.1"/>
    <property type="molecule type" value="Genomic_DNA"/>
</dbReference>
<sequence length="105" mass="11329">MACTLQAIEADNIAIEPLSLPSSPGYDVSAALAVGNFAMNKRRVRGRYSAYLVQEAGDIGIRGQIRRGALVEHHTFVTAEADHRVHLELVGMVRDLSEALQSALA</sequence>
<evidence type="ECO:0000313" key="2">
    <source>
        <dbReference type="Proteomes" id="UP000570517"/>
    </source>
</evidence>
<proteinExistence type="predicted"/>
<protein>
    <submittedName>
        <fullName evidence="1">Uncharacterized protein</fullName>
    </submittedName>
</protein>
<dbReference type="Proteomes" id="UP000570517">
    <property type="component" value="Unassembled WGS sequence"/>
</dbReference>
<reference evidence="1 2" key="1">
    <citation type="submission" date="2020-05" db="EMBL/GenBank/DDBJ databases">
        <title>Draft genome sequence of Mycobacterium hippocampi DL, isolated from European seabass, Dicentrarchus labrax, reared in fish farms.</title>
        <authorList>
            <person name="Stathopoulou P."/>
            <person name="Asimakis E."/>
            <person name="Tzokas K."/>
            <person name="Batargias C."/>
            <person name="Tsiamis G."/>
        </authorList>
    </citation>
    <scope>NUCLEOTIDE SEQUENCE [LARGE SCALE GENOMIC DNA]</scope>
    <source>
        <strain evidence="1 2">DL</strain>
    </source>
</reference>
<organism evidence="1 2">
    <name type="scientific">Mycolicibacterium hippocampi</name>
    <dbReference type="NCBI Taxonomy" id="659824"/>
    <lineage>
        <taxon>Bacteria</taxon>
        <taxon>Bacillati</taxon>
        <taxon>Actinomycetota</taxon>
        <taxon>Actinomycetes</taxon>
        <taxon>Mycobacteriales</taxon>
        <taxon>Mycobacteriaceae</taxon>
        <taxon>Mycolicibacterium</taxon>
    </lineage>
</organism>
<dbReference type="AlphaFoldDB" id="A0A850PJ89"/>
<keyword evidence="2" id="KW-1185">Reference proteome</keyword>
<name>A0A850PJ89_9MYCO</name>